<dbReference type="Proteomes" id="UP000007161">
    <property type="component" value="Chromosome"/>
</dbReference>
<evidence type="ECO:0000256" key="4">
    <source>
        <dbReference type="ARBA" id="ARBA00022989"/>
    </source>
</evidence>
<dbReference type="RefSeq" id="WP_014296431.1">
    <property type="nucleotide sequence ID" value="NC_016751.1"/>
</dbReference>
<name>H2J7L8_MARPK</name>
<organism evidence="7 8">
    <name type="scientific">Marinitoga piezophila (strain DSM 14283 / JCM 11233 / KA3)</name>
    <dbReference type="NCBI Taxonomy" id="443254"/>
    <lineage>
        <taxon>Bacteria</taxon>
        <taxon>Thermotogati</taxon>
        <taxon>Thermotogota</taxon>
        <taxon>Thermotogae</taxon>
        <taxon>Petrotogales</taxon>
        <taxon>Petrotogaceae</taxon>
        <taxon>Marinitoga</taxon>
    </lineage>
</organism>
<evidence type="ECO:0000256" key="5">
    <source>
        <dbReference type="ARBA" id="ARBA00023136"/>
    </source>
</evidence>
<keyword evidence="5 6" id="KW-0472">Membrane</keyword>
<dbReference type="eggNOG" id="COG0795">
    <property type="taxonomic scope" value="Bacteria"/>
</dbReference>
<evidence type="ECO:0000256" key="3">
    <source>
        <dbReference type="ARBA" id="ARBA00022692"/>
    </source>
</evidence>
<feature type="transmembrane region" description="Helical" evidence="6">
    <location>
        <begin position="53"/>
        <end position="78"/>
    </location>
</feature>
<dbReference type="AlphaFoldDB" id="H2J7L8"/>
<dbReference type="OrthoDB" id="9780716at2"/>
<dbReference type="PANTHER" id="PTHR33529:SF6">
    <property type="entry name" value="YJGP_YJGQ FAMILY PERMEASE"/>
    <property type="match status" value="1"/>
</dbReference>
<accession>H2J7L8</accession>
<feature type="transmembrane region" description="Helical" evidence="6">
    <location>
        <begin position="12"/>
        <end position="33"/>
    </location>
</feature>
<dbReference type="STRING" id="443254.Marpi_0947"/>
<evidence type="ECO:0000256" key="2">
    <source>
        <dbReference type="ARBA" id="ARBA00022475"/>
    </source>
</evidence>
<evidence type="ECO:0000313" key="8">
    <source>
        <dbReference type="Proteomes" id="UP000007161"/>
    </source>
</evidence>
<dbReference type="eggNOG" id="COG1452">
    <property type="taxonomic scope" value="Bacteria"/>
</dbReference>
<dbReference type="Pfam" id="PF03739">
    <property type="entry name" value="LptF_LptG"/>
    <property type="match status" value="1"/>
</dbReference>
<dbReference type="InterPro" id="IPR005495">
    <property type="entry name" value="LptG/LptF_permease"/>
</dbReference>
<gene>
    <name evidence="7" type="ordered locus">Marpi_0947</name>
</gene>
<reference evidence="8" key="2">
    <citation type="submission" date="2012-01" db="EMBL/GenBank/DDBJ databases">
        <title>Complete sequence of chromosome of Marinitoga piezophila KA3.</title>
        <authorList>
            <person name="Lucas S."/>
            <person name="Han J."/>
            <person name="Lapidus A."/>
            <person name="Cheng J.-F."/>
            <person name="Goodwin L."/>
            <person name="Pitluck S."/>
            <person name="Peters L."/>
            <person name="Mikhailova N."/>
            <person name="Teshima H."/>
            <person name="Detter J.C."/>
            <person name="Han C."/>
            <person name="Tapia R."/>
            <person name="Land M."/>
            <person name="Hauser L."/>
            <person name="Kyrpides N."/>
            <person name="Ivanova N."/>
            <person name="Pagani I."/>
            <person name="Jebbar M."/>
            <person name="Vannier P."/>
            <person name="Oger P."/>
            <person name="Cario A."/>
            <person name="Bartlett D."/>
            <person name="Noll K.M."/>
            <person name="Woyke T."/>
        </authorList>
    </citation>
    <scope>NUCLEOTIDE SEQUENCE [LARGE SCALE GENOMIC DNA]</scope>
    <source>
        <strain evidence="8">DSM 14283 / JCM 11233 / KA3</strain>
    </source>
</reference>
<reference evidence="7 8" key="1">
    <citation type="journal article" date="2012" name="J. Bacteriol.">
        <title>Complete Genome Sequence of the Thermophilic, Piezophilic, Heterotrophic Bacterium Marinitoga piezophila KA3.</title>
        <authorList>
            <person name="Lucas S."/>
            <person name="Han J."/>
            <person name="Lapidus A."/>
            <person name="Cheng J.F."/>
            <person name="Goodwin L.A."/>
            <person name="Pitluck S."/>
            <person name="Peters L."/>
            <person name="Mikhailova N."/>
            <person name="Teshima H."/>
            <person name="Detter J.C."/>
            <person name="Han C."/>
            <person name="Tapia R."/>
            <person name="Land M."/>
            <person name="Hauser L."/>
            <person name="Kyrpides N.C."/>
            <person name="Ivanova N."/>
            <person name="Pagani I."/>
            <person name="Vannier P."/>
            <person name="Oger P."/>
            <person name="Bartlett D.H."/>
            <person name="Noll K.M."/>
            <person name="Woyke T."/>
            <person name="Jebbar M."/>
        </authorList>
    </citation>
    <scope>NUCLEOTIDE SEQUENCE [LARGE SCALE GENOMIC DNA]</scope>
    <source>
        <strain evidence="8">DSM 14283 / JCM 11233 / KA3</strain>
    </source>
</reference>
<evidence type="ECO:0000256" key="1">
    <source>
        <dbReference type="ARBA" id="ARBA00004651"/>
    </source>
</evidence>
<dbReference type="GO" id="GO:0043190">
    <property type="term" value="C:ATP-binding cassette (ABC) transporter complex"/>
    <property type="evidence" value="ECO:0007669"/>
    <property type="project" value="TreeGrafter"/>
</dbReference>
<keyword evidence="2" id="KW-1003">Cell membrane</keyword>
<dbReference type="EMBL" id="CP003257">
    <property type="protein sequence ID" value="AEX85359.1"/>
    <property type="molecule type" value="Genomic_DNA"/>
</dbReference>
<keyword evidence="8" id="KW-1185">Reference proteome</keyword>
<feature type="transmembrane region" description="Helical" evidence="6">
    <location>
        <begin position="338"/>
        <end position="355"/>
    </location>
</feature>
<feature type="transmembrane region" description="Helical" evidence="6">
    <location>
        <begin position="99"/>
        <end position="118"/>
    </location>
</feature>
<keyword evidence="3 6" id="KW-0812">Transmembrane</keyword>
<feature type="transmembrane region" description="Helical" evidence="6">
    <location>
        <begin position="280"/>
        <end position="298"/>
    </location>
</feature>
<protein>
    <submittedName>
        <fullName evidence="7">Putative permease</fullName>
    </submittedName>
</protein>
<evidence type="ECO:0000313" key="7">
    <source>
        <dbReference type="EMBL" id="AEX85359.1"/>
    </source>
</evidence>
<dbReference type="HOGENOM" id="CLU_004541_0_0_0"/>
<feature type="transmembrane region" description="Helical" evidence="6">
    <location>
        <begin position="367"/>
        <end position="385"/>
    </location>
</feature>
<keyword evidence="4 6" id="KW-1133">Transmembrane helix</keyword>
<sequence>MTKLLKYISKEFISPFLMGLVGFIVFVSVELLYQLSDIIVRNKVGIDKLFILISFHIPYFLVMGIPVGILFSIFWVLSRLSNDNEIIALQSLGIPSKKIILPFLVLSFILSIFTFALYDTIVPKSNMKAKEAISKYVYKSAQANIEMNKFVEVERNKKYLYVRKIDKDKGILYGILLYEVDYSKTTVFHAEKAFKDKDTWYMENGRIFRLTDDGLLKLDITFKKLKLDISKDVEEYLRFSKSPNDMTTKELKHKIEITQRLGGDPSALIVGYQEKFSNSVAPMVIALLGVALSLFINLKSKSWSVISTFILVVLYQGSGAWLSALGKEKIINPYLAPWLPNIFFGIVGIVLFILLDTRAAYKLIEPLKRIIGVGIVVVFLANYGYSEKVFIDSENITIDGTKITFEGSTTIKYKDSIIKAPRGYGFLNDKNQIQNAYLLDNVTYIQGKRTIEASQMEVNFESKDVILNHTYSIESFKNEKKKNVKIRVWSEISKKKTDDDVVFSERVKMTTCKECITYYFKSSHVTIYPDQFLIARDVTLEFFGIPVFYFPFYFQSLAEEQKAPFLAAFAFKNDSITITVKINHTFPDKSILSYSQEYSRNTKENTVSQKMSYTYSIPMILGTLAFSNSISNSSISDLKFSLTKKLENLTYSAQVIHSFSNNSDAFSLSLKDIKTDLGKFSLYSAYSWRNRNLSSVTFLKLTTPSLEKKYKKSYFKLNSTRLYITGPATKLSDSWDKKKISINTSTNSKIYNGSLKNEIKTSFSALYERDNLRSLNLYLKDAIYNKITPIKYSNDFFYNNWFSIDSSLSPEMRMSFKHIYPDRIYNYFTYGTKGNFKIRAFVFQYGVSDYQYYRVLVNEPKWISTPATHTNKLTDFVGIDASWDILDVKNSFDGRYNRTFDFMKENREDRFIAHFFTTKYNLKYSILEFENNTKTSLEKENFEFITTNFNGFLKIAILKHKYEFEYNHKDEELPIIKIENNDIITFGKNKIEIFYDYYFKKEDWKETIPQIKSKYLFYDKYGGKYKGNLNLFNDYNNIHYDLSYKAKDASKSLTTSIDYDIENQYLKTGIGYDTATKYDWAKISFTYDIKNNEWTFSQFEINKKIICWSIYLKGDLQLLPEFSFKQFELKFFIADIPEKSFGYTEEKGVDINMF</sequence>
<evidence type="ECO:0000256" key="6">
    <source>
        <dbReference type="SAM" id="Phobius"/>
    </source>
</evidence>
<proteinExistence type="predicted"/>
<dbReference type="KEGG" id="mpz:Marpi_0947"/>
<dbReference type="PANTHER" id="PTHR33529">
    <property type="entry name" value="SLR0882 PROTEIN-RELATED"/>
    <property type="match status" value="1"/>
</dbReference>
<dbReference type="GO" id="GO:0015920">
    <property type="term" value="P:lipopolysaccharide transport"/>
    <property type="evidence" value="ECO:0007669"/>
    <property type="project" value="TreeGrafter"/>
</dbReference>
<feature type="transmembrane region" description="Helical" evidence="6">
    <location>
        <begin position="305"/>
        <end position="326"/>
    </location>
</feature>
<comment type="subcellular location">
    <subcellularLocation>
        <location evidence="1">Cell membrane</location>
        <topology evidence="1">Multi-pass membrane protein</topology>
    </subcellularLocation>
</comment>